<comment type="caution">
    <text evidence="3">The sequence shown here is derived from an EMBL/GenBank/DDBJ whole genome shotgun (WGS) entry which is preliminary data.</text>
</comment>
<accession>A0ABT2YXC9</accession>
<name>A0ABT2YXC9_9RHOB</name>
<dbReference type="Pfam" id="PF07179">
    <property type="entry name" value="SseB"/>
    <property type="match status" value="1"/>
</dbReference>
<reference evidence="3 4" key="1">
    <citation type="submission" date="2022-10" db="EMBL/GenBank/DDBJ databases">
        <title>Defluviimonas sp. nov., isolated from ocean surface water.</title>
        <authorList>
            <person name="He W."/>
            <person name="Wang L."/>
            <person name="Zhang D.-F."/>
        </authorList>
    </citation>
    <scope>NUCLEOTIDE SEQUENCE [LARGE SCALE GENOMIC DNA]</scope>
    <source>
        <strain evidence="3 4">WL0075</strain>
    </source>
</reference>
<dbReference type="RefSeq" id="WP_263719987.1">
    <property type="nucleotide sequence ID" value="NZ_JAOWLA010000002.1"/>
</dbReference>
<dbReference type="Proteomes" id="UP001652503">
    <property type="component" value="Unassembled WGS sequence"/>
</dbReference>
<feature type="region of interest" description="Disordered" evidence="1">
    <location>
        <begin position="243"/>
        <end position="273"/>
    </location>
</feature>
<proteinExistence type="predicted"/>
<evidence type="ECO:0000259" key="2">
    <source>
        <dbReference type="Pfam" id="PF07179"/>
    </source>
</evidence>
<evidence type="ECO:0000256" key="1">
    <source>
        <dbReference type="SAM" id="MobiDB-lite"/>
    </source>
</evidence>
<evidence type="ECO:0000313" key="3">
    <source>
        <dbReference type="EMBL" id="MCV2863533.1"/>
    </source>
</evidence>
<dbReference type="InterPro" id="IPR009839">
    <property type="entry name" value="SseB_N"/>
</dbReference>
<keyword evidence="4" id="KW-1185">Reference proteome</keyword>
<protein>
    <submittedName>
        <fullName evidence="3">SseB family protein</fullName>
    </submittedName>
</protein>
<gene>
    <name evidence="3" type="ORF">OE647_02145</name>
</gene>
<dbReference type="EMBL" id="JAOWLA010000002">
    <property type="protein sequence ID" value="MCV2863533.1"/>
    <property type="molecule type" value="Genomic_DNA"/>
</dbReference>
<feature type="domain" description="SseB protein N-terminal" evidence="2">
    <location>
        <begin position="12"/>
        <end position="112"/>
    </location>
</feature>
<evidence type="ECO:0000313" key="4">
    <source>
        <dbReference type="Proteomes" id="UP001652503"/>
    </source>
</evidence>
<organism evidence="3 4">
    <name type="scientific">Albidovulum sediminicola</name>
    <dbReference type="NCBI Taxonomy" id="2984331"/>
    <lineage>
        <taxon>Bacteria</taxon>
        <taxon>Pseudomonadati</taxon>
        <taxon>Pseudomonadota</taxon>
        <taxon>Alphaproteobacteria</taxon>
        <taxon>Rhodobacterales</taxon>
        <taxon>Paracoccaceae</taxon>
        <taxon>Albidovulum</taxon>
    </lineage>
</organism>
<sequence>MTETTPLDLAHAAMEAAPEDDAARLRFYHRLADTELFLLLSEEPEGEAIAPQVFDLEEGSFVAAFDREERLATFCDAPTPYAALPGRVIAAQLAGQGVGLALNLAVAPSAHLLPALAIDWLAETLGYGPDHSPEHGGVRPTGFAAPGDLAPALVAELAAKLLGLGALAQRAGLARALYPDGREGTLLAFIGARPGAEAGFAKAVAEAVTFSGAEAEGLDVTFLPDAGAVTEAFLAVAQDLPLAAPPAPEPEAEDVRPTEPPIPNLRGYRQRDG</sequence>